<gene>
    <name evidence="2" type="ORF">Csa_6G335510</name>
</gene>
<name>A0A0A0KCM8_CUCSA</name>
<feature type="region of interest" description="Disordered" evidence="1">
    <location>
        <begin position="28"/>
        <end position="54"/>
    </location>
</feature>
<proteinExistence type="predicted"/>
<dbReference type="EMBL" id="CM002927">
    <property type="protein sequence ID" value="KGN47465.1"/>
    <property type="molecule type" value="Genomic_DNA"/>
</dbReference>
<dbReference type="Proteomes" id="UP000029981">
    <property type="component" value="Chromosome 6"/>
</dbReference>
<keyword evidence="3" id="KW-1185">Reference proteome</keyword>
<organism evidence="2 3">
    <name type="scientific">Cucumis sativus</name>
    <name type="common">Cucumber</name>
    <dbReference type="NCBI Taxonomy" id="3659"/>
    <lineage>
        <taxon>Eukaryota</taxon>
        <taxon>Viridiplantae</taxon>
        <taxon>Streptophyta</taxon>
        <taxon>Embryophyta</taxon>
        <taxon>Tracheophyta</taxon>
        <taxon>Spermatophyta</taxon>
        <taxon>Magnoliopsida</taxon>
        <taxon>eudicotyledons</taxon>
        <taxon>Gunneridae</taxon>
        <taxon>Pentapetalae</taxon>
        <taxon>rosids</taxon>
        <taxon>fabids</taxon>
        <taxon>Cucurbitales</taxon>
        <taxon>Cucurbitaceae</taxon>
        <taxon>Benincaseae</taxon>
        <taxon>Cucumis</taxon>
    </lineage>
</organism>
<accession>A0A0A0KCM8</accession>
<evidence type="ECO:0000313" key="3">
    <source>
        <dbReference type="Proteomes" id="UP000029981"/>
    </source>
</evidence>
<evidence type="ECO:0000256" key="1">
    <source>
        <dbReference type="SAM" id="MobiDB-lite"/>
    </source>
</evidence>
<reference evidence="2 3" key="3">
    <citation type="journal article" date="2010" name="BMC Genomics">
        <title>Transcriptome sequencing and comparative analysis of cucumber flowers with different sex types.</title>
        <authorList>
            <person name="Guo S."/>
            <person name="Zheng Y."/>
            <person name="Joung J.G."/>
            <person name="Liu S."/>
            <person name="Zhang Z."/>
            <person name="Crasta O.R."/>
            <person name="Sobral B.W."/>
            <person name="Xu Y."/>
            <person name="Huang S."/>
            <person name="Fei Z."/>
        </authorList>
    </citation>
    <scope>NUCLEOTIDE SEQUENCE [LARGE SCALE GENOMIC DNA]</scope>
    <source>
        <strain evidence="3">cv. 9930</strain>
    </source>
</reference>
<sequence length="54" mass="5956">MATAAAAAAAAAFVHPSRSLHYLSYKLSQPSPFPWGRNPWPPRRRSKLTPPPPF</sequence>
<protein>
    <submittedName>
        <fullName evidence="2">Uncharacterized protein</fullName>
    </submittedName>
</protein>
<dbReference type="AlphaFoldDB" id="A0A0A0KCM8"/>
<reference evidence="2 3" key="1">
    <citation type="journal article" date="2009" name="Nat. Genet.">
        <title>The genome of the cucumber, Cucumis sativus L.</title>
        <authorList>
            <person name="Huang S."/>
            <person name="Li R."/>
            <person name="Zhang Z."/>
            <person name="Li L."/>
            <person name="Gu X."/>
            <person name="Fan W."/>
            <person name="Lucas W.J."/>
            <person name="Wang X."/>
            <person name="Xie B."/>
            <person name="Ni P."/>
            <person name="Ren Y."/>
            <person name="Zhu H."/>
            <person name="Li J."/>
            <person name="Lin K."/>
            <person name="Jin W."/>
            <person name="Fei Z."/>
            <person name="Li G."/>
            <person name="Staub J."/>
            <person name="Kilian A."/>
            <person name="van der Vossen E.A."/>
            <person name="Wu Y."/>
            <person name="Guo J."/>
            <person name="He J."/>
            <person name="Jia Z."/>
            <person name="Ren Y."/>
            <person name="Tian G."/>
            <person name="Lu Y."/>
            <person name="Ruan J."/>
            <person name="Qian W."/>
            <person name="Wang M."/>
            <person name="Huang Q."/>
            <person name="Li B."/>
            <person name="Xuan Z."/>
            <person name="Cao J."/>
            <person name="Asan"/>
            <person name="Wu Z."/>
            <person name="Zhang J."/>
            <person name="Cai Q."/>
            <person name="Bai Y."/>
            <person name="Zhao B."/>
            <person name="Han Y."/>
            <person name="Li Y."/>
            <person name="Li X."/>
            <person name="Wang S."/>
            <person name="Shi Q."/>
            <person name="Liu S."/>
            <person name="Cho W.K."/>
            <person name="Kim J.Y."/>
            <person name="Xu Y."/>
            <person name="Heller-Uszynska K."/>
            <person name="Miao H."/>
            <person name="Cheng Z."/>
            <person name="Zhang S."/>
            <person name="Wu J."/>
            <person name="Yang Y."/>
            <person name="Kang H."/>
            <person name="Li M."/>
            <person name="Liang H."/>
            <person name="Ren X."/>
            <person name="Shi Z."/>
            <person name="Wen M."/>
            <person name="Jian M."/>
            <person name="Yang H."/>
            <person name="Zhang G."/>
            <person name="Yang Z."/>
            <person name="Chen R."/>
            <person name="Liu S."/>
            <person name="Li J."/>
            <person name="Ma L."/>
            <person name="Liu H."/>
            <person name="Zhou Y."/>
            <person name="Zhao J."/>
            <person name="Fang X."/>
            <person name="Li G."/>
            <person name="Fang L."/>
            <person name="Li Y."/>
            <person name="Liu D."/>
            <person name="Zheng H."/>
            <person name="Zhang Y."/>
            <person name="Qin N."/>
            <person name="Li Z."/>
            <person name="Yang G."/>
            <person name="Yang S."/>
            <person name="Bolund L."/>
            <person name="Kristiansen K."/>
            <person name="Zheng H."/>
            <person name="Li S."/>
            <person name="Zhang X."/>
            <person name="Yang H."/>
            <person name="Wang J."/>
            <person name="Sun R."/>
            <person name="Zhang B."/>
            <person name="Jiang S."/>
            <person name="Wang J."/>
            <person name="Du Y."/>
            <person name="Li S."/>
        </authorList>
    </citation>
    <scope>NUCLEOTIDE SEQUENCE [LARGE SCALE GENOMIC DNA]</scope>
    <source>
        <strain evidence="3">cv. 9930</strain>
    </source>
</reference>
<dbReference type="Gramene" id="KGN47465">
    <property type="protein sequence ID" value="KGN47465"/>
    <property type="gene ID" value="Csa_6G335510"/>
</dbReference>
<reference evidence="2 3" key="4">
    <citation type="journal article" date="2011" name="BMC Genomics">
        <title>RNA-Seq improves annotation of protein-coding genes in the cucumber genome.</title>
        <authorList>
            <person name="Li Z."/>
            <person name="Zhang Z."/>
            <person name="Yan P."/>
            <person name="Huang S."/>
            <person name="Fei Z."/>
            <person name="Lin K."/>
        </authorList>
    </citation>
    <scope>NUCLEOTIDE SEQUENCE [LARGE SCALE GENOMIC DNA]</scope>
    <source>
        <strain evidence="3">cv. 9930</strain>
    </source>
</reference>
<evidence type="ECO:0000313" key="2">
    <source>
        <dbReference type="EMBL" id="KGN47465.1"/>
    </source>
</evidence>
<reference evidence="2 3" key="2">
    <citation type="journal article" date="2009" name="PLoS ONE">
        <title>An integrated genetic and cytogenetic map of the cucumber genome.</title>
        <authorList>
            <person name="Ren Y."/>
            <person name="Zhang Z."/>
            <person name="Liu J."/>
            <person name="Staub J.E."/>
            <person name="Han Y."/>
            <person name="Cheng Z."/>
            <person name="Li X."/>
            <person name="Lu J."/>
            <person name="Miao H."/>
            <person name="Kang H."/>
            <person name="Xie B."/>
            <person name="Gu X."/>
            <person name="Wang X."/>
            <person name="Du Y."/>
            <person name="Jin W."/>
            <person name="Huang S."/>
        </authorList>
    </citation>
    <scope>NUCLEOTIDE SEQUENCE [LARGE SCALE GENOMIC DNA]</scope>
    <source>
        <strain evidence="3">cv. 9930</strain>
    </source>
</reference>